<feature type="domain" description="Endonuclease GajA/Old nuclease/RecF-like AAA" evidence="1">
    <location>
        <begin position="57"/>
        <end position="537"/>
    </location>
</feature>
<evidence type="ECO:0000313" key="2">
    <source>
        <dbReference type="EMBL" id="SIR62848.1"/>
    </source>
</evidence>
<evidence type="ECO:0000313" key="3">
    <source>
        <dbReference type="Proteomes" id="UP000186666"/>
    </source>
</evidence>
<dbReference type="Pfam" id="PF13175">
    <property type="entry name" value="AAA_15"/>
    <property type="match status" value="1"/>
</dbReference>
<organism evidence="2 3">
    <name type="scientific">Paenibacillus macquariensis</name>
    <dbReference type="NCBI Taxonomy" id="948756"/>
    <lineage>
        <taxon>Bacteria</taxon>
        <taxon>Bacillati</taxon>
        <taxon>Bacillota</taxon>
        <taxon>Bacilli</taxon>
        <taxon>Bacillales</taxon>
        <taxon>Paenibacillaceae</taxon>
        <taxon>Paenibacillus</taxon>
    </lineage>
</organism>
<reference evidence="2 3" key="1">
    <citation type="submission" date="2017-01" db="EMBL/GenBank/DDBJ databases">
        <authorList>
            <person name="Varghese N."/>
            <person name="Submissions S."/>
        </authorList>
    </citation>
    <scope>NUCLEOTIDE SEQUENCE [LARGE SCALE GENOMIC DNA]</scope>
    <source>
        <strain evidence="2 3">ATCC 23464</strain>
    </source>
</reference>
<gene>
    <name evidence="2" type="ORF">SAMN05421578_12441</name>
</gene>
<dbReference type="Gene3D" id="3.40.50.300">
    <property type="entry name" value="P-loop containing nucleotide triphosphate hydrolases"/>
    <property type="match status" value="2"/>
</dbReference>
<dbReference type="Proteomes" id="UP000186666">
    <property type="component" value="Unassembled WGS sequence"/>
</dbReference>
<dbReference type="InterPro" id="IPR027417">
    <property type="entry name" value="P-loop_NTPase"/>
</dbReference>
<dbReference type="RefSeq" id="WP_068584724.1">
    <property type="nucleotide sequence ID" value="NZ_JARLKF010000022.1"/>
</dbReference>
<dbReference type="EMBL" id="FTNK01000024">
    <property type="protein sequence ID" value="SIR62848.1"/>
    <property type="molecule type" value="Genomic_DNA"/>
</dbReference>
<accession>A0ABY1KFT0</accession>
<sequence length="679" mass="79805">MHAEIINYYLKGRIYLHPKLVYLYIGTVHRNFENQGFVFTNDFRINYNNEEHLIIEQNYNPYENLWGPTIQDINLIVGKNGAGKTTLLDILGSIKQERNELFKVKQIQDMQWFAVYHIENDKFVIEGYDPKLIKNIETTSEGDSYDYSFYVKYDYLNQVIHNLNYTQLTEVNLTTDKTDRGKTSLNRKMVSLYCTSNRNKNWTQNTRIGRGTDYGVSFNKIYLQNPKYSNIYNFVVKQYLSWETHSNMDEASCVINLEEVNIEDAWTKEDKVAKIKLNLYKNPALILGFDKKFTLHLYGRMLPSTNKNNERSWTNKQRYIISYLEYMIIGLWTNLITETDKKNIGENIDGIEFIKDGFSNRVSYLIEVIKIVFNVICTNEKYFSDEPYNYDISVIQELVSNLKEIDISYFTSYTTISLNLNTEFNEATHKLLQIIDSYSPSFFGFKSESINVSFSNLSTGQMEFINGFSNLYTAIDIAMNNPQISSILVLLDEPDVSFHPEWSRLYIYNLVKFFENINLDREVKYQLIITTHSPFIVSDVPKEFINCIYIDEKNPNKRVIKKAEFGLMSNFYDIIKSDFFINSPIGEHAQTVFKKLITSIEELDLGESDNEERREFIRKEIKKKEGIITAIGEKIIRDKLMELLNEKKATLFFQNDVDTRINELEKEINLLKRMKEENQ</sequence>
<protein>
    <submittedName>
        <fullName evidence="2">AAA ATPase domain-containing protein</fullName>
    </submittedName>
</protein>
<evidence type="ECO:0000259" key="1">
    <source>
        <dbReference type="Pfam" id="PF13175"/>
    </source>
</evidence>
<keyword evidence="3" id="KW-1185">Reference proteome</keyword>
<dbReference type="InterPro" id="IPR041685">
    <property type="entry name" value="AAA_GajA/Old/RecF-like"/>
</dbReference>
<dbReference type="PANTHER" id="PTHR32182:SF25">
    <property type="entry name" value="SLR1056 PROTEIN"/>
    <property type="match status" value="1"/>
</dbReference>
<dbReference type="PANTHER" id="PTHR32182">
    <property type="entry name" value="DNA REPLICATION AND REPAIR PROTEIN RECF"/>
    <property type="match status" value="1"/>
</dbReference>
<name>A0ABY1KFT0_9BACL</name>
<proteinExistence type="predicted"/>
<comment type="caution">
    <text evidence="2">The sequence shown here is derived from an EMBL/GenBank/DDBJ whole genome shotgun (WGS) entry which is preliminary data.</text>
</comment>
<dbReference type="SUPFAM" id="SSF52540">
    <property type="entry name" value="P-loop containing nucleoside triphosphate hydrolases"/>
    <property type="match status" value="1"/>
</dbReference>